<dbReference type="InterPro" id="IPR000653">
    <property type="entry name" value="DegT/StrS_aminotransferase"/>
</dbReference>
<name>A0A109W565_9BACT</name>
<dbReference type="GO" id="GO:0030170">
    <property type="term" value="F:pyridoxal phosphate binding"/>
    <property type="evidence" value="ECO:0007669"/>
    <property type="project" value="TreeGrafter"/>
</dbReference>
<dbReference type="InterPro" id="IPR015424">
    <property type="entry name" value="PyrdxlP-dep_Trfase"/>
</dbReference>
<accession>A0A109W565</accession>
<dbReference type="PANTHER" id="PTHR30244">
    <property type="entry name" value="TRANSAMINASE"/>
    <property type="match status" value="1"/>
</dbReference>
<reference evidence="4" key="1">
    <citation type="submission" date="2016-02" db="EMBL/GenBank/DDBJ databases">
        <authorList>
            <person name="Holder M.E."/>
            <person name="Ajami N.J."/>
            <person name="Petrosino J.F."/>
        </authorList>
    </citation>
    <scope>NUCLEOTIDE SEQUENCE [LARGE SCALE GENOMIC DNA]</scope>
    <source>
        <strain evidence="4">CCUG 45958</strain>
    </source>
</reference>
<keyword evidence="4" id="KW-1185">Reference proteome</keyword>
<dbReference type="Gene3D" id="3.40.640.10">
    <property type="entry name" value="Type I PLP-dependent aspartate aminotransferase-like (Major domain)"/>
    <property type="match status" value="1"/>
</dbReference>
<dbReference type="SUPFAM" id="SSF53383">
    <property type="entry name" value="PLP-dependent transferases"/>
    <property type="match status" value="1"/>
</dbReference>
<proteinExistence type="inferred from homology"/>
<dbReference type="GO" id="GO:0000271">
    <property type="term" value="P:polysaccharide biosynthetic process"/>
    <property type="evidence" value="ECO:0007669"/>
    <property type="project" value="TreeGrafter"/>
</dbReference>
<dbReference type="KEGG" id="dfi:AXF13_08655"/>
<dbReference type="PANTHER" id="PTHR30244:SF9">
    <property type="entry name" value="PROTEIN RV3402C"/>
    <property type="match status" value="1"/>
</dbReference>
<dbReference type="AlphaFoldDB" id="A0A109W565"/>
<dbReference type="Pfam" id="PF01041">
    <property type="entry name" value="DegT_DnrJ_EryC1"/>
    <property type="match status" value="1"/>
</dbReference>
<sequence>MATLSALLWEGCTPVFADIDPDTLCLAPEAVEEALDVHPDVAGLLPVHVYGNACDVNRLERLCIERGLTCMYDAAHAFGSTLNGHTLLEFGNYAACSFHATKLFHTVEGGCLVTHSIEDQRRVELLRAFGHIGDEHLTLGINAKMSELHAAMGLCLLPLLAENIRLREEICTRYDALLTSTAARGRLRRPRLASGLSYNYAYYPIIFEDETQLLRVKTALEAKHIHPRRYFYPALTELSYLPPVSRVRCPQAEDLARRVLCLPLYAELTPEQVENISDIVLRQL</sequence>
<dbReference type="GO" id="GO:0008483">
    <property type="term" value="F:transaminase activity"/>
    <property type="evidence" value="ECO:0007669"/>
    <property type="project" value="UniProtKB-KW"/>
</dbReference>
<organism evidence="3 4">
    <name type="scientific">Desulfovibrio fairfieldensis</name>
    <dbReference type="NCBI Taxonomy" id="44742"/>
    <lineage>
        <taxon>Bacteria</taxon>
        <taxon>Pseudomonadati</taxon>
        <taxon>Thermodesulfobacteriota</taxon>
        <taxon>Desulfovibrionia</taxon>
        <taxon>Desulfovibrionales</taxon>
        <taxon>Desulfovibrionaceae</taxon>
        <taxon>Desulfovibrio</taxon>
    </lineage>
</organism>
<dbReference type="EMBL" id="CP014229">
    <property type="protein sequence ID" value="AMD91549.1"/>
    <property type="molecule type" value="Genomic_DNA"/>
</dbReference>
<keyword evidence="1" id="KW-0663">Pyridoxal phosphate</keyword>
<protein>
    <submittedName>
        <fullName evidence="3">Aminotransferase</fullName>
    </submittedName>
</protein>
<dbReference type="InterPro" id="IPR015421">
    <property type="entry name" value="PyrdxlP-dep_Trfase_major"/>
</dbReference>
<evidence type="ECO:0000313" key="4">
    <source>
        <dbReference type="Proteomes" id="UP000069241"/>
    </source>
</evidence>
<dbReference type="STRING" id="44742.AXF13_08655"/>
<evidence type="ECO:0000256" key="2">
    <source>
        <dbReference type="ARBA" id="ARBA00037999"/>
    </source>
</evidence>
<dbReference type="Proteomes" id="UP000069241">
    <property type="component" value="Chromosome"/>
</dbReference>
<evidence type="ECO:0000256" key="1">
    <source>
        <dbReference type="ARBA" id="ARBA00022898"/>
    </source>
</evidence>
<keyword evidence="3" id="KW-0032">Aminotransferase</keyword>
<gene>
    <name evidence="3" type="ORF">AXF13_08655</name>
</gene>
<comment type="similarity">
    <text evidence="2">Belongs to the DegT/DnrJ/EryC1 family.</text>
</comment>
<evidence type="ECO:0000313" key="3">
    <source>
        <dbReference type="EMBL" id="AMD91549.1"/>
    </source>
</evidence>
<keyword evidence="3" id="KW-0808">Transferase</keyword>